<dbReference type="GO" id="GO:0016020">
    <property type="term" value="C:membrane"/>
    <property type="evidence" value="ECO:0007669"/>
    <property type="project" value="UniProtKB-SubCell"/>
</dbReference>
<keyword evidence="10" id="KW-1185">Reference proteome</keyword>
<evidence type="ECO:0000256" key="3">
    <source>
        <dbReference type="ARBA" id="ARBA00022989"/>
    </source>
</evidence>
<dbReference type="InterPro" id="IPR049326">
    <property type="entry name" value="Rhodopsin_dom_fungi"/>
</dbReference>
<dbReference type="Pfam" id="PF20684">
    <property type="entry name" value="Fung_rhodopsin"/>
    <property type="match status" value="1"/>
</dbReference>
<protein>
    <recommendedName>
        <fullName evidence="8">Rhodopsin domain-containing protein</fullName>
    </recommendedName>
</protein>
<evidence type="ECO:0000256" key="7">
    <source>
        <dbReference type="SAM" id="Phobius"/>
    </source>
</evidence>
<evidence type="ECO:0000256" key="5">
    <source>
        <dbReference type="ARBA" id="ARBA00038359"/>
    </source>
</evidence>
<accession>A0A8H3I6E1</accession>
<comment type="subcellular location">
    <subcellularLocation>
        <location evidence="1">Membrane</location>
        <topology evidence="1">Multi-pass membrane protein</topology>
    </subcellularLocation>
</comment>
<keyword evidence="2 7" id="KW-0812">Transmembrane</keyword>
<proteinExistence type="inferred from homology"/>
<organism evidence="9 10">
    <name type="scientific">Heterodermia speciosa</name>
    <dbReference type="NCBI Taxonomy" id="116794"/>
    <lineage>
        <taxon>Eukaryota</taxon>
        <taxon>Fungi</taxon>
        <taxon>Dikarya</taxon>
        <taxon>Ascomycota</taxon>
        <taxon>Pezizomycotina</taxon>
        <taxon>Lecanoromycetes</taxon>
        <taxon>OSLEUM clade</taxon>
        <taxon>Lecanoromycetidae</taxon>
        <taxon>Caliciales</taxon>
        <taxon>Physciaceae</taxon>
        <taxon>Heterodermia</taxon>
    </lineage>
</organism>
<evidence type="ECO:0000313" key="10">
    <source>
        <dbReference type="Proteomes" id="UP000664521"/>
    </source>
</evidence>
<dbReference type="InterPro" id="IPR052337">
    <property type="entry name" value="SAT4-like"/>
</dbReference>
<evidence type="ECO:0000256" key="4">
    <source>
        <dbReference type="ARBA" id="ARBA00023136"/>
    </source>
</evidence>
<evidence type="ECO:0000256" key="6">
    <source>
        <dbReference type="SAM" id="MobiDB-lite"/>
    </source>
</evidence>
<dbReference type="EMBL" id="CAJPDS010000007">
    <property type="protein sequence ID" value="CAF9909070.1"/>
    <property type="molecule type" value="Genomic_DNA"/>
</dbReference>
<reference evidence="9" key="1">
    <citation type="submission" date="2021-03" db="EMBL/GenBank/DDBJ databases">
        <authorList>
            <person name="Tagirdzhanova G."/>
        </authorList>
    </citation>
    <scope>NUCLEOTIDE SEQUENCE</scope>
</reference>
<feature type="transmembrane region" description="Helical" evidence="7">
    <location>
        <begin position="21"/>
        <end position="46"/>
    </location>
</feature>
<name>A0A8H3I6E1_9LECA</name>
<dbReference type="AlphaFoldDB" id="A0A8H3I6E1"/>
<sequence length="179" mass="19717">MSFAKVSMLFLYRRIFPSRGFNITLYVVGAVILVWCLASVLAITFICHPVQFFWDKTIPNGHCGNDFGILYGNIGIVCGNLPLLGPVINAAFPPSLRSSISKSWSGFGFSSRRNRAESYRLSDEENNKFASIGSGGAGKQTARARIEPVAPKQSRSNWFSRAESFDEGEEMVTVAGKKH</sequence>
<keyword evidence="3 7" id="KW-1133">Transmembrane helix</keyword>
<gene>
    <name evidence="9" type="ORF">HETSPECPRED_008816</name>
</gene>
<keyword evidence="4 7" id="KW-0472">Membrane</keyword>
<dbReference type="PANTHER" id="PTHR33048:SF47">
    <property type="entry name" value="INTEGRAL MEMBRANE PROTEIN-RELATED"/>
    <property type="match status" value="1"/>
</dbReference>
<dbReference type="Proteomes" id="UP000664521">
    <property type="component" value="Unassembled WGS sequence"/>
</dbReference>
<evidence type="ECO:0000259" key="8">
    <source>
        <dbReference type="Pfam" id="PF20684"/>
    </source>
</evidence>
<evidence type="ECO:0000256" key="2">
    <source>
        <dbReference type="ARBA" id="ARBA00022692"/>
    </source>
</evidence>
<comment type="caution">
    <text evidence="9">The sequence shown here is derived from an EMBL/GenBank/DDBJ whole genome shotgun (WGS) entry which is preliminary data.</text>
</comment>
<evidence type="ECO:0000313" key="9">
    <source>
        <dbReference type="EMBL" id="CAF9909070.1"/>
    </source>
</evidence>
<evidence type="ECO:0000256" key="1">
    <source>
        <dbReference type="ARBA" id="ARBA00004141"/>
    </source>
</evidence>
<feature type="domain" description="Rhodopsin" evidence="8">
    <location>
        <begin position="2"/>
        <end position="73"/>
    </location>
</feature>
<dbReference type="OrthoDB" id="3934549at2759"/>
<comment type="similarity">
    <text evidence="5">Belongs to the SAT4 family.</text>
</comment>
<dbReference type="PANTHER" id="PTHR33048">
    <property type="entry name" value="PTH11-LIKE INTEGRAL MEMBRANE PROTEIN (AFU_ORTHOLOGUE AFUA_5G11245)"/>
    <property type="match status" value="1"/>
</dbReference>
<feature type="region of interest" description="Disordered" evidence="6">
    <location>
        <begin position="130"/>
        <end position="154"/>
    </location>
</feature>